<dbReference type="PANTHER" id="PTHR46696">
    <property type="entry name" value="P450, PUTATIVE (EUROFUNG)-RELATED"/>
    <property type="match status" value="1"/>
</dbReference>
<dbReference type="Gene3D" id="1.10.630.10">
    <property type="entry name" value="Cytochrome P450"/>
    <property type="match status" value="1"/>
</dbReference>
<evidence type="ECO:0000259" key="4">
    <source>
        <dbReference type="SMART" id="SM00824"/>
    </source>
</evidence>
<dbReference type="Gene3D" id="1.10.405.20">
    <property type="match status" value="1"/>
</dbReference>
<evidence type="ECO:0000256" key="1">
    <source>
        <dbReference type="ARBA" id="ARBA00010617"/>
    </source>
</evidence>
<evidence type="ECO:0000256" key="3">
    <source>
        <dbReference type="ARBA" id="ARBA00022553"/>
    </source>
</evidence>
<feature type="domain" description="Thioesterase TesA-like" evidence="4">
    <location>
        <begin position="461"/>
        <end position="717"/>
    </location>
</feature>
<dbReference type="InterPro" id="IPR020802">
    <property type="entry name" value="TesA-like"/>
</dbReference>
<organism evidence="5 6">
    <name type="scientific">Kutzneria chonburiensis</name>
    <dbReference type="NCBI Taxonomy" id="1483604"/>
    <lineage>
        <taxon>Bacteria</taxon>
        <taxon>Bacillati</taxon>
        <taxon>Actinomycetota</taxon>
        <taxon>Actinomycetes</taxon>
        <taxon>Pseudonocardiales</taxon>
        <taxon>Pseudonocardiaceae</taxon>
        <taxon>Kutzneria</taxon>
    </lineage>
</organism>
<dbReference type="Pfam" id="PF01593">
    <property type="entry name" value="Amino_oxidase"/>
    <property type="match status" value="1"/>
</dbReference>
<sequence length="1113" mass="121910">MRRVCVVGAGVSGLTVARELERLGHAVTVLEAADHVGGKCASITLDGHAFDVGGHVCTLTYQRLAALVSELGLSIEDITPVTRRPFLTPDARRRYDALKAEQFPDIGKAGLAHSARALAMPVRQWLSLLPEFADTFELGYTSSGYGRLAGDLPALYLVKYAEMTGLLADRDASVPGRKWPFTIAGGFGQVWERVAASLSDVRCGVTISAIRRHGTRVLVTVDEETLRFDDLVLTVPLDQLLAVLDVREEERDLAGRIRYHDYRTTFGAAPDQPRMAFTLYGDTAYHHRYADSEVYACYSYGPADVDDVIVERQWKYMPHFGSADVADGIYDRIEDLQGRHNTYHAGSLPAFELVECNLDHAHDLVARHFGGDLTNWLCRKVSSELKRPVDPQAALATLGLESLQMATVLADLSEHVGYRVRHSLLLELHTLDAVARHLGEHRAEAGAESLALTLTPPRPFFCIGGAVGAAYYLLPLARAIGPQQTFYALQSPGFDGVDEPLDDVEALARRYVEEIKAIQPHGPYLIGGHSFGGLVAYELGRRLRQQGDEVAQVILIDTYVAEPGQPEPPADDVAIIEELWRMRSLAFRGADAPRRRVDQSLSPAEQRRELARFLGASGPADEHIGNIMRVYQAQLEAIVRYQPGPSDLDVTLLKAEGGFPQVLFDDRHIALRLDDPANGWEAVRLGRLNVITVPGNHFTAFAPPDLTALAKAINDCIARIPAPQPPAQARVEASIHLNPMDPDFLQDPYPFYHLLRDLAPVYRDDALDGWVLTRHAEVSALLRDPSVIRPSTATLLTRLPAETLADLQPFIDWLDASLPFSNHGHHDRMRQLITGRFTARAMEALRGDVEKAVAELLDAIDRPGPVEFMSEVAYPLPGRVVMDLVGVPRCDQPQVAEWGRDVMAVLGQAQFGEDPVATAYRAQAAADALTAYVSGMVADDDMVTNIISVINAGLETTAHYIGNSVLALLRHPEQYALLRDDPSIARTAAEELLRYDSPAPIITPQQATVDLKLGGKRIAAGELVFPVLGAANRDPGRYPDPDRLDLRRPDAAGHLTFGAGAHYCLGAALARIEGQVLFPALAARFPGLRLAEEPAFRPDPALRGLDRLDILVT</sequence>
<comment type="caution">
    <text evidence="5">The sequence shown here is derived from an EMBL/GenBank/DDBJ whole genome shotgun (WGS) entry which is preliminary data.</text>
</comment>
<dbReference type="Pfam" id="PF00067">
    <property type="entry name" value="p450"/>
    <property type="match status" value="1"/>
</dbReference>
<dbReference type="Gene3D" id="1.10.1200.10">
    <property type="entry name" value="ACP-like"/>
    <property type="match status" value="1"/>
</dbReference>
<dbReference type="InterPro" id="IPR009081">
    <property type="entry name" value="PP-bd_ACP"/>
</dbReference>
<accession>A0ABV6MSI9</accession>
<dbReference type="Pfam" id="PF00975">
    <property type="entry name" value="Thioesterase"/>
    <property type="match status" value="1"/>
</dbReference>
<reference evidence="5 6" key="1">
    <citation type="submission" date="2024-09" db="EMBL/GenBank/DDBJ databases">
        <authorList>
            <person name="Sun Q."/>
            <person name="Mori K."/>
        </authorList>
    </citation>
    <scope>NUCLEOTIDE SEQUENCE [LARGE SCALE GENOMIC DNA]</scope>
    <source>
        <strain evidence="5 6">TBRC 1432</strain>
    </source>
</reference>
<dbReference type="PANTHER" id="PTHR46696:SF1">
    <property type="entry name" value="CYTOCHROME P450 YJIB-RELATED"/>
    <property type="match status" value="1"/>
</dbReference>
<evidence type="ECO:0000313" key="5">
    <source>
        <dbReference type="EMBL" id="MFC0543283.1"/>
    </source>
</evidence>
<keyword evidence="6" id="KW-1185">Reference proteome</keyword>
<dbReference type="PRINTS" id="PR00359">
    <property type="entry name" value="BP450"/>
</dbReference>
<dbReference type="InterPro" id="IPR002397">
    <property type="entry name" value="Cyt_P450_B"/>
</dbReference>
<keyword evidence="2" id="KW-0596">Phosphopantetheine</keyword>
<keyword evidence="3" id="KW-0597">Phosphoprotein</keyword>
<dbReference type="InterPro" id="IPR002937">
    <property type="entry name" value="Amino_oxidase"/>
</dbReference>
<dbReference type="InterPro" id="IPR036736">
    <property type="entry name" value="ACP-like_sf"/>
</dbReference>
<protein>
    <submittedName>
        <fullName evidence="5">Cytochrome P450</fullName>
    </submittedName>
</protein>
<dbReference type="InterPro" id="IPR006162">
    <property type="entry name" value="Ppantetheine_attach_site"/>
</dbReference>
<dbReference type="PROSITE" id="PS00012">
    <property type="entry name" value="PHOSPHOPANTETHEINE"/>
    <property type="match status" value="1"/>
</dbReference>
<dbReference type="InterPro" id="IPR001031">
    <property type="entry name" value="Thioesterase"/>
</dbReference>
<dbReference type="SUPFAM" id="SSF47336">
    <property type="entry name" value="ACP-like"/>
    <property type="match status" value="1"/>
</dbReference>
<dbReference type="SUPFAM" id="SSF48264">
    <property type="entry name" value="Cytochrome P450"/>
    <property type="match status" value="1"/>
</dbReference>
<proteinExistence type="inferred from homology"/>
<name>A0ABV6MSI9_9PSEU</name>
<dbReference type="InterPro" id="IPR001128">
    <property type="entry name" value="Cyt_P450"/>
</dbReference>
<dbReference type="Pfam" id="PF00550">
    <property type="entry name" value="PP-binding"/>
    <property type="match status" value="1"/>
</dbReference>
<dbReference type="CDD" id="cd20625">
    <property type="entry name" value="CYP164-like"/>
    <property type="match status" value="1"/>
</dbReference>
<dbReference type="Gene3D" id="3.30.70.1990">
    <property type="match status" value="1"/>
</dbReference>
<evidence type="ECO:0000313" key="6">
    <source>
        <dbReference type="Proteomes" id="UP001589810"/>
    </source>
</evidence>
<dbReference type="InterPro" id="IPR029058">
    <property type="entry name" value="AB_hydrolase_fold"/>
</dbReference>
<dbReference type="SUPFAM" id="SSF51905">
    <property type="entry name" value="FAD/NAD(P)-binding domain"/>
    <property type="match status" value="1"/>
</dbReference>
<dbReference type="RefSeq" id="WP_379794087.1">
    <property type="nucleotide sequence ID" value="NZ_JBHLUD010000004.1"/>
</dbReference>
<dbReference type="InterPro" id="IPR036396">
    <property type="entry name" value="Cyt_P450_sf"/>
</dbReference>
<dbReference type="Gene3D" id="3.50.50.60">
    <property type="entry name" value="FAD/NAD(P)-binding domain"/>
    <property type="match status" value="1"/>
</dbReference>
<dbReference type="PROSITE" id="PS00086">
    <property type="entry name" value="CYTOCHROME_P450"/>
    <property type="match status" value="1"/>
</dbReference>
<dbReference type="EMBL" id="JBHLUD010000004">
    <property type="protein sequence ID" value="MFC0543283.1"/>
    <property type="molecule type" value="Genomic_DNA"/>
</dbReference>
<dbReference type="SMART" id="SM00824">
    <property type="entry name" value="PKS_TE"/>
    <property type="match status" value="1"/>
</dbReference>
<dbReference type="Proteomes" id="UP001589810">
    <property type="component" value="Unassembled WGS sequence"/>
</dbReference>
<evidence type="ECO:0000256" key="2">
    <source>
        <dbReference type="ARBA" id="ARBA00022450"/>
    </source>
</evidence>
<dbReference type="Gene3D" id="3.40.50.1820">
    <property type="entry name" value="alpha/beta hydrolase"/>
    <property type="match status" value="1"/>
</dbReference>
<dbReference type="InterPro" id="IPR017972">
    <property type="entry name" value="Cyt_P450_CS"/>
</dbReference>
<dbReference type="InterPro" id="IPR036188">
    <property type="entry name" value="FAD/NAD-bd_sf"/>
</dbReference>
<comment type="similarity">
    <text evidence="1">Belongs to the cytochrome P450 family.</text>
</comment>
<gene>
    <name evidence="5" type="ORF">ACFFH7_17405</name>
</gene>
<dbReference type="SUPFAM" id="SSF53474">
    <property type="entry name" value="alpha/beta-Hydrolases"/>
    <property type="match status" value="1"/>
</dbReference>